<keyword evidence="10" id="KW-1185">Reference proteome</keyword>
<keyword evidence="3 7" id="KW-0028">Amino-acid biosynthesis</keyword>
<evidence type="ECO:0000313" key="9">
    <source>
        <dbReference type="EMBL" id="MDC4238640.1"/>
    </source>
</evidence>
<feature type="binding site" evidence="7">
    <location>
        <position position="239"/>
    </location>
    <ligand>
        <name>shikimate</name>
        <dbReference type="ChEBI" id="CHEBI:36208"/>
    </ligand>
</feature>
<dbReference type="EMBL" id="JAMRYU010000001">
    <property type="protein sequence ID" value="MDC4238640.1"/>
    <property type="molecule type" value="Genomic_DNA"/>
</dbReference>
<comment type="caution">
    <text evidence="9">The sequence shown here is derived from an EMBL/GenBank/DDBJ whole genome shotgun (WGS) entry which is preliminary data.</text>
</comment>
<feature type="binding site" evidence="7">
    <location>
        <position position="61"/>
    </location>
    <ligand>
        <name>shikimate</name>
        <dbReference type="ChEBI" id="CHEBI:36208"/>
    </ligand>
</feature>
<evidence type="ECO:0000256" key="6">
    <source>
        <dbReference type="ARBA" id="ARBA00023141"/>
    </source>
</evidence>
<feature type="active site" description="Proton acceptor" evidence="7">
    <location>
        <position position="65"/>
    </location>
</feature>
<dbReference type="GO" id="GO:0005829">
    <property type="term" value="C:cytosol"/>
    <property type="evidence" value="ECO:0007669"/>
    <property type="project" value="TreeGrafter"/>
</dbReference>
<evidence type="ECO:0000256" key="2">
    <source>
        <dbReference type="ARBA" id="ARBA00012962"/>
    </source>
</evidence>
<evidence type="ECO:0000256" key="4">
    <source>
        <dbReference type="ARBA" id="ARBA00022857"/>
    </source>
</evidence>
<comment type="pathway">
    <text evidence="1 7">Metabolic intermediate biosynthesis; chorismate biosynthesis; chorismate from D-erythrose 4-phosphate and phosphoenolpyruvate: step 4/7.</text>
</comment>
<evidence type="ECO:0000259" key="8">
    <source>
        <dbReference type="Pfam" id="PF08501"/>
    </source>
</evidence>
<evidence type="ECO:0000256" key="3">
    <source>
        <dbReference type="ARBA" id="ARBA00022605"/>
    </source>
</evidence>
<dbReference type="SUPFAM" id="SSF51735">
    <property type="entry name" value="NAD(P)-binding Rossmann-fold domains"/>
    <property type="match status" value="1"/>
</dbReference>
<dbReference type="Pfam" id="PF08501">
    <property type="entry name" value="Shikimate_dh_N"/>
    <property type="match status" value="1"/>
</dbReference>
<keyword evidence="5 7" id="KW-0560">Oxidoreductase</keyword>
<dbReference type="InterPro" id="IPR022893">
    <property type="entry name" value="Shikimate_DH_fam"/>
</dbReference>
<keyword evidence="4 7" id="KW-0521">NADP</keyword>
<feature type="binding site" evidence="7">
    <location>
        <begin position="125"/>
        <end position="129"/>
    </location>
    <ligand>
        <name>NADP(+)</name>
        <dbReference type="ChEBI" id="CHEBI:58349"/>
    </ligand>
</feature>
<feature type="domain" description="Shikimate dehydrogenase substrate binding N-terminal" evidence="8">
    <location>
        <begin position="6"/>
        <end position="88"/>
    </location>
</feature>
<dbReference type="NCBIfam" id="TIGR00507">
    <property type="entry name" value="aroE"/>
    <property type="match status" value="1"/>
</dbReference>
<dbReference type="PANTHER" id="PTHR21089:SF1">
    <property type="entry name" value="BIFUNCTIONAL 3-DEHYDROQUINATE DEHYDRATASE_SHIKIMATE DEHYDROGENASE, CHLOROPLASTIC"/>
    <property type="match status" value="1"/>
</dbReference>
<dbReference type="GO" id="GO:0019632">
    <property type="term" value="P:shikimate metabolic process"/>
    <property type="evidence" value="ECO:0007669"/>
    <property type="project" value="InterPro"/>
</dbReference>
<dbReference type="HAMAP" id="MF_00222">
    <property type="entry name" value="Shikimate_DH_AroE"/>
    <property type="match status" value="1"/>
</dbReference>
<organism evidence="9 10">
    <name type="scientific">Clostridium tertium</name>
    <dbReference type="NCBI Taxonomy" id="1559"/>
    <lineage>
        <taxon>Bacteria</taxon>
        <taxon>Bacillati</taxon>
        <taxon>Bacillota</taxon>
        <taxon>Clostridia</taxon>
        <taxon>Eubacteriales</taxon>
        <taxon>Clostridiaceae</taxon>
        <taxon>Clostridium</taxon>
    </lineage>
</organism>
<comment type="subunit">
    <text evidence="7">Homodimer.</text>
</comment>
<dbReference type="CDD" id="cd01065">
    <property type="entry name" value="NAD_bind_Shikimate_DH"/>
    <property type="match status" value="1"/>
</dbReference>
<protein>
    <recommendedName>
        <fullName evidence="2 7">Shikimate dehydrogenase (NADP(+))</fullName>
        <shortName evidence="7">SDH</shortName>
        <ecNumber evidence="2 7">1.1.1.25</ecNumber>
    </recommendedName>
</protein>
<accession>A0A9X4AYK2</accession>
<dbReference type="Gene3D" id="3.40.50.10860">
    <property type="entry name" value="Leucine Dehydrogenase, chain A, domain 1"/>
    <property type="match status" value="1"/>
</dbReference>
<gene>
    <name evidence="7 9" type="primary">aroE</name>
    <name evidence="9" type="ORF">NE398_00430</name>
</gene>
<feature type="binding site" evidence="7">
    <location>
        <position position="86"/>
    </location>
    <ligand>
        <name>shikimate</name>
        <dbReference type="ChEBI" id="CHEBI:36208"/>
    </ligand>
</feature>
<dbReference type="GO" id="GO:0009423">
    <property type="term" value="P:chorismate biosynthetic process"/>
    <property type="evidence" value="ECO:0007669"/>
    <property type="project" value="UniProtKB-UniRule"/>
</dbReference>
<dbReference type="InterPro" id="IPR013708">
    <property type="entry name" value="Shikimate_DH-bd_N"/>
</dbReference>
<evidence type="ECO:0000256" key="7">
    <source>
        <dbReference type="HAMAP-Rule" id="MF_00222"/>
    </source>
</evidence>
<feature type="binding site" evidence="7">
    <location>
        <position position="209"/>
    </location>
    <ligand>
        <name>NADP(+)</name>
        <dbReference type="ChEBI" id="CHEBI:58349"/>
    </ligand>
</feature>
<comment type="caution">
    <text evidence="7">Lacks conserved residue(s) required for the propagation of feature annotation.</text>
</comment>
<dbReference type="EC" id="1.1.1.25" evidence="2 7"/>
<dbReference type="InterPro" id="IPR011342">
    <property type="entry name" value="Shikimate_DH"/>
</dbReference>
<feature type="binding site" evidence="7">
    <location>
        <position position="232"/>
    </location>
    <ligand>
        <name>NADP(+)</name>
        <dbReference type="ChEBI" id="CHEBI:58349"/>
    </ligand>
</feature>
<feature type="binding site" evidence="7">
    <location>
        <position position="101"/>
    </location>
    <ligand>
        <name>shikimate</name>
        <dbReference type="ChEBI" id="CHEBI:36208"/>
    </ligand>
</feature>
<dbReference type="Proteomes" id="UP001141183">
    <property type="component" value="Unassembled WGS sequence"/>
</dbReference>
<dbReference type="GO" id="GO:0009073">
    <property type="term" value="P:aromatic amino acid family biosynthetic process"/>
    <property type="evidence" value="ECO:0007669"/>
    <property type="project" value="UniProtKB-KW"/>
</dbReference>
<proteinExistence type="inferred from homology"/>
<dbReference type="RefSeq" id="WP_272469956.1">
    <property type="nucleotide sequence ID" value="NZ_JAMRYU010000001.1"/>
</dbReference>
<dbReference type="SUPFAM" id="SSF53223">
    <property type="entry name" value="Aminoacid dehydrogenase-like, N-terminal domain"/>
    <property type="match status" value="1"/>
</dbReference>
<dbReference type="AlphaFoldDB" id="A0A9X4AYK2"/>
<dbReference type="PANTHER" id="PTHR21089">
    <property type="entry name" value="SHIKIMATE DEHYDROGENASE"/>
    <property type="match status" value="1"/>
</dbReference>
<comment type="function">
    <text evidence="7">Involved in the biosynthesis of the chorismate, which leads to the biosynthesis of aromatic amino acids. Catalyzes the reversible NADPH linked reduction of 3-dehydroshikimate (DHSA) to yield shikimate (SA).</text>
</comment>
<dbReference type="InterPro" id="IPR036291">
    <property type="entry name" value="NAD(P)-bd_dom_sf"/>
</dbReference>
<name>A0A9X4AYK2_9CLOT</name>
<feature type="binding site" evidence="7">
    <location>
        <position position="211"/>
    </location>
    <ligand>
        <name>shikimate</name>
        <dbReference type="ChEBI" id="CHEBI:36208"/>
    </ligand>
</feature>
<evidence type="ECO:0000256" key="1">
    <source>
        <dbReference type="ARBA" id="ARBA00004871"/>
    </source>
</evidence>
<feature type="binding site" evidence="7">
    <location>
        <begin position="14"/>
        <end position="16"/>
    </location>
    <ligand>
        <name>shikimate</name>
        <dbReference type="ChEBI" id="CHEBI:36208"/>
    </ligand>
</feature>
<evidence type="ECO:0000313" key="10">
    <source>
        <dbReference type="Proteomes" id="UP001141183"/>
    </source>
</evidence>
<dbReference type="InterPro" id="IPR046346">
    <property type="entry name" value="Aminoacid_DH-like_N_sf"/>
</dbReference>
<comment type="catalytic activity">
    <reaction evidence="7">
        <text>shikimate + NADP(+) = 3-dehydroshikimate + NADPH + H(+)</text>
        <dbReference type="Rhea" id="RHEA:17737"/>
        <dbReference type="ChEBI" id="CHEBI:15378"/>
        <dbReference type="ChEBI" id="CHEBI:16630"/>
        <dbReference type="ChEBI" id="CHEBI:36208"/>
        <dbReference type="ChEBI" id="CHEBI:57783"/>
        <dbReference type="ChEBI" id="CHEBI:58349"/>
        <dbReference type="EC" id="1.1.1.25"/>
    </reaction>
</comment>
<dbReference type="GO" id="GO:0004764">
    <property type="term" value="F:shikimate 3-dehydrogenase (NADP+) activity"/>
    <property type="evidence" value="ECO:0007669"/>
    <property type="project" value="UniProtKB-UniRule"/>
</dbReference>
<feature type="binding site" evidence="7">
    <location>
        <position position="77"/>
    </location>
    <ligand>
        <name>NADP(+)</name>
        <dbReference type="ChEBI" id="CHEBI:58349"/>
    </ligand>
</feature>
<sequence>MEFYGLVGEKLSHSLSPEIHSELLKAINKDGAYKLFEIEKDRLEDFTEALKLLKINGANVTIPYKKDIMKYIDSISEEAEKIGAINTISLENGKLYGHNTDYYGFGYMLKVNSISIKGKSAVILGNGGACRAVVHYLLDNNISDIKIVSRKPNKEEFNLQNVDVITYEELKNISGDILINSTPVGMYPNINVSPVTEDIIRNFDALVDLIYNPMETKFVNIGNSLSKKTTSGLYMLIGQAAKAQEIWNDVLIDEEIIKEIYEKLKLHFI</sequence>
<comment type="similarity">
    <text evidence="7">Belongs to the shikimate dehydrogenase family.</text>
</comment>
<dbReference type="GO" id="GO:0008652">
    <property type="term" value="P:amino acid biosynthetic process"/>
    <property type="evidence" value="ECO:0007669"/>
    <property type="project" value="UniProtKB-KW"/>
</dbReference>
<dbReference type="Gene3D" id="3.40.50.720">
    <property type="entry name" value="NAD(P)-binding Rossmann-like Domain"/>
    <property type="match status" value="1"/>
</dbReference>
<keyword evidence="6 7" id="KW-0057">Aromatic amino acid biosynthesis</keyword>
<dbReference type="GO" id="GO:0050661">
    <property type="term" value="F:NADP binding"/>
    <property type="evidence" value="ECO:0007669"/>
    <property type="project" value="InterPro"/>
</dbReference>
<reference evidence="9" key="1">
    <citation type="submission" date="2022-05" db="EMBL/GenBank/DDBJ databases">
        <title>Draft genome sequence of Clostridium tertium strain CP3 isolated from Peru.</title>
        <authorList>
            <person name="Hurtado R."/>
            <person name="Lima L."/>
            <person name="Sousa T."/>
            <person name="Jaiswal A.K."/>
            <person name="Tiwari S."/>
            <person name="Maturrano L."/>
            <person name="Brenig B."/>
            <person name="Azevedo V."/>
        </authorList>
    </citation>
    <scope>NUCLEOTIDE SEQUENCE</scope>
    <source>
        <strain evidence="9">CP3</strain>
    </source>
</reference>
<evidence type="ECO:0000256" key="5">
    <source>
        <dbReference type="ARBA" id="ARBA00023002"/>
    </source>
</evidence>